<keyword evidence="2" id="KW-1185">Reference proteome</keyword>
<accession>D5ST42</accession>
<dbReference type="AlphaFoldDB" id="D5ST42"/>
<sequence length="166" mass="18506">MGTTFVTITEGTTGNEPGFWMTDGMLTLWLRMLALHLPEPNDLGEHAATPEIRNRWLLASSIYFGGCVPHEMEFAAATPERQSVVRKAIDSLIAALDKSDAPLNADTINSLGIVGRDFFDIDRAHLKDIGYAFLDLLDGHVESTAWTTDVMPGSKPYRRERDRTKR</sequence>
<dbReference type="eggNOG" id="ENOG50346M7">
    <property type="taxonomic scope" value="Bacteria"/>
</dbReference>
<organism evidence="1 2">
    <name type="scientific">Planctopirus limnophila (strain ATCC 43296 / DSM 3776 / IFAM 1008 / Mu 290)</name>
    <name type="common">Planctomyces limnophilus</name>
    <dbReference type="NCBI Taxonomy" id="521674"/>
    <lineage>
        <taxon>Bacteria</taxon>
        <taxon>Pseudomonadati</taxon>
        <taxon>Planctomycetota</taxon>
        <taxon>Planctomycetia</taxon>
        <taxon>Planctomycetales</taxon>
        <taxon>Planctomycetaceae</taxon>
        <taxon>Planctopirus</taxon>
    </lineage>
</organism>
<dbReference type="HOGENOM" id="CLU_1601157_0_0_0"/>
<protein>
    <submittedName>
        <fullName evidence="1">Uncharacterized protein</fullName>
    </submittedName>
</protein>
<evidence type="ECO:0000313" key="2">
    <source>
        <dbReference type="Proteomes" id="UP000002220"/>
    </source>
</evidence>
<dbReference type="KEGG" id="plm:Plim_0966"/>
<dbReference type="EMBL" id="CP001744">
    <property type="protein sequence ID" value="ADG66810.1"/>
    <property type="molecule type" value="Genomic_DNA"/>
</dbReference>
<name>D5ST42_PLAL2</name>
<evidence type="ECO:0000313" key="1">
    <source>
        <dbReference type="EMBL" id="ADG66810.1"/>
    </source>
</evidence>
<reference evidence="1 2" key="1">
    <citation type="journal article" date="2010" name="Stand. Genomic Sci.">
        <title>Complete genome sequence of Planctomyces limnophilus type strain (Mu 290).</title>
        <authorList>
            <person name="Labutti K."/>
            <person name="Sikorski J."/>
            <person name="Schneider S."/>
            <person name="Nolan M."/>
            <person name="Lucas S."/>
            <person name="Glavina Del Rio T."/>
            <person name="Tice H."/>
            <person name="Cheng J.F."/>
            <person name="Goodwin L."/>
            <person name="Pitluck S."/>
            <person name="Liolios K."/>
            <person name="Ivanova N."/>
            <person name="Mavromatis K."/>
            <person name="Mikhailova N."/>
            <person name="Pati A."/>
            <person name="Chen A."/>
            <person name="Palaniappan K."/>
            <person name="Land M."/>
            <person name="Hauser L."/>
            <person name="Chang Y.J."/>
            <person name="Jeffries C.D."/>
            <person name="Tindall B.J."/>
            <person name="Rohde M."/>
            <person name="Goker M."/>
            <person name="Woyke T."/>
            <person name="Bristow J."/>
            <person name="Eisen J.A."/>
            <person name="Markowitz V."/>
            <person name="Hugenholtz P."/>
            <person name="Kyrpides N.C."/>
            <person name="Klenk H.P."/>
            <person name="Lapidus A."/>
        </authorList>
    </citation>
    <scope>NUCLEOTIDE SEQUENCE [LARGE SCALE GENOMIC DNA]</scope>
    <source>
        <strain evidence="2">ATCC 43296 / DSM 3776 / IFAM 1008 / 290</strain>
    </source>
</reference>
<proteinExistence type="predicted"/>
<dbReference type="STRING" id="521674.Plim_0966"/>
<gene>
    <name evidence="1" type="ordered locus">Plim_0966</name>
</gene>
<dbReference type="RefSeq" id="WP_013109241.1">
    <property type="nucleotide sequence ID" value="NC_014148.1"/>
</dbReference>
<dbReference type="OrthoDB" id="273990at2"/>
<dbReference type="Proteomes" id="UP000002220">
    <property type="component" value="Chromosome"/>
</dbReference>